<feature type="signal peptide" evidence="1">
    <location>
        <begin position="1"/>
        <end position="18"/>
    </location>
</feature>
<organism evidence="3 4">
    <name type="scientific">Pedobacter alpinus</name>
    <dbReference type="NCBI Taxonomy" id="1590643"/>
    <lineage>
        <taxon>Bacteria</taxon>
        <taxon>Pseudomonadati</taxon>
        <taxon>Bacteroidota</taxon>
        <taxon>Sphingobacteriia</taxon>
        <taxon>Sphingobacteriales</taxon>
        <taxon>Sphingobacteriaceae</taxon>
        <taxon>Pedobacter</taxon>
    </lineage>
</organism>
<reference evidence="4" key="1">
    <citation type="journal article" date="2019" name="Int. J. Syst. Evol. Microbiol.">
        <title>The Global Catalogue of Microorganisms (GCM) 10K type strain sequencing project: providing services to taxonomists for standard genome sequencing and annotation.</title>
        <authorList>
            <consortium name="The Broad Institute Genomics Platform"/>
            <consortium name="The Broad Institute Genome Sequencing Center for Infectious Disease"/>
            <person name="Wu L."/>
            <person name="Ma J."/>
        </authorList>
    </citation>
    <scope>NUCLEOTIDE SEQUENCE [LARGE SCALE GENOMIC DNA]</scope>
    <source>
        <strain evidence="4">KCTC 42456</strain>
    </source>
</reference>
<dbReference type="RefSeq" id="WP_379046964.1">
    <property type="nucleotide sequence ID" value="NZ_JBHSKW010000063.1"/>
</dbReference>
<dbReference type="Pfam" id="PF00578">
    <property type="entry name" value="AhpC-TSA"/>
    <property type="match status" value="1"/>
</dbReference>
<dbReference type="Gene3D" id="3.40.30.10">
    <property type="entry name" value="Glutaredoxin"/>
    <property type="match status" value="1"/>
</dbReference>
<keyword evidence="4" id="KW-1185">Reference proteome</keyword>
<evidence type="ECO:0000256" key="1">
    <source>
        <dbReference type="SAM" id="SignalP"/>
    </source>
</evidence>
<name>A0ABW5TVC0_9SPHI</name>
<sequence length="198" mass="21862">MKKVLILLFVAIASFANAQTGYKVGDIAIDFSLKNVDGKMVSLSSYTDAKGFFVIFTCNHCPYSKAYENRIIDLDKKYAALGYPVIAISPSDSAAYPQDSFENMRKLANEEKYPFPYLLDETQAITKAYGAKATPQVFLLNKTKSGLKVAYIGAIDNDIENVNSQKINYVENAADALLTGKKPEITQTKAIGCTIKWK</sequence>
<keyword evidence="1" id="KW-0732">Signal</keyword>
<protein>
    <submittedName>
        <fullName evidence="3">Thioredoxin family protein</fullName>
    </submittedName>
</protein>
<dbReference type="InterPro" id="IPR000866">
    <property type="entry name" value="AhpC/TSA"/>
</dbReference>
<comment type="caution">
    <text evidence="3">The sequence shown here is derived from an EMBL/GenBank/DDBJ whole genome shotgun (WGS) entry which is preliminary data.</text>
</comment>
<evidence type="ECO:0000313" key="3">
    <source>
        <dbReference type="EMBL" id="MFD2732789.1"/>
    </source>
</evidence>
<dbReference type="SUPFAM" id="SSF52833">
    <property type="entry name" value="Thioredoxin-like"/>
    <property type="match status" value="1"/>
</dbReference>
<dbReference type="InterPro" id="IPR013766">
    <property type="entry name" value="Thioredoxin_domain"/>
</dbReference>
<dbReference type="Proteomes" id="UP001597546">
    <property type="component" value="Unassembled WGS sequence"/>
</dbReference>
<dbReference type="PROSITE" id="PS51352">
    <property type="entry name" value="THIOREDOXIN_2"/>
    <property type="match status" value="1"/>
</dbReference>
<dbReference type="CDD" id="cd02969">
    <property type="entry name" value="PRX_like1"/>
    <property type="match status" value="1"/>
</dbReference>
<evidence type="ECO:0000313" key="4">
    <source>
        <dbReference type="Proteomes" id="UP001597546"/>
    </source>
</evidence>
<dbReference type="EMBL" id="JBHULV010000047">
    <property type="protein sequence ID" value="MFD2732789.1"/>
    <property type="molecule type" value="Genomic_DNA"/>
</dbReference>
<feature type="domain" description="Thioredoxin" evidence="2">
    <location>
        <begin position="22"/>
        <end position="179"/>
    </location>
</feature>
<dbReference type="PANTHER" id="PTHR43640">
    <property type="entry name" value="OS07G0260300 PROTEIN"/>
    <property type="match status" value="1"/>
</dbReference>
<dbReference type="PANTHER" id="PTHR43640:SF1">
    <property type="entry name" value="THIOREDOXIN-DEPENDENT PEROXIREDOXIN"/>
    <property type="match status" value="1"/>
</dbReference>
<evidence type="ECO:0000259" key="2">
    <source>
        <dbReference type="PROSITE" id="PS51352"/>
    </source>
</evidence>
<dbReference type="InterPro" id="IPR036249">
    <property type="entry name" value="Thioredoxin-like_sf"/>
</dbReference>
<accession>A0ABW5TVC0</accession>
<dbReference type="InterPro" id="IPR047262">
    <property type="entry name" value="PRX-like1"/>
</dbReference>
<gene>
    <name evidence="3" type="ORF">ACFSSE_13855</name>
</gene>
<proteinExistence type="predicted"/>
<feature type="chain" id="PRO_5045655319" evidence="1">
    <location>
        <begin position="19"/>
        <end position="198"/>
    </location>
</feature>